<dbReference type="RefSeq" id="WP_214172199.1">
    <property type="nucleotide sequence ID" value="NZ_JAHCVJ010000005.1"/>
</dbReference>
<dbReference type="InterPro" id="IPR019734">
    <property type="entry name" value="TPR_rpt"/>
</dbReference>
<dbReference type="InterPro" id="IPR011990">
    <property type="entry name" value="TPR-like_helical_dom_sf"/>
</dbReference>
<sequence length="263" mass="29325">MKLLRRLVSILIVSGLFGCASADQQMNSGLWHYDAGLWGEAAPRLINSVPEIEKSNPNDPRLSTALIALGEMSAGSGRYDLSEDFFRRAVKVAEAQLPPDEVLIRNASVHTGYYYLGQNRPAEAAPLFTRAAKLSEKYSGDKRVLHAVDLDNIGVALTSQGLHKDGNEVSQRALRILDDLPLQKEVEKTRAVIFYNLAYSYVEQTRFAEAEDLYRKSLNTLAPIGAPLVGEQWRINVVLTNYSKLLRQLGRNDEAKVLEVRIK</sequence>
<evidence type="ECO:0000256" key="2">
    <source>
        <dbReference type="ARBA" id="ARBA00022803"/>
    </source>
</evidence>
<evidence type="ECO:0000256" key="3">
    <source>
        <dbReference type="SAM" id="SignalP"/>
    </source>
</evidence>
<dbReference type="PROSITE" id="PS51257">
    <property type="entry name" value="PROKAR_LIPOPROTEIN"/>
    <property type="match status" value="1"/>
</dbReference>
<comment type="caution">
    <text evidence="4">The sequence shown here is derived from an EMBL/GenBank/DDBJ whole genome shotgun (WGS) entry which is preliminary data.</text>
</comment>
<dbReference type="Pfam" id="PF13374">
    <property type="entry name" value="TPR_10"/>
    <property type="match status" value="1"/>
</dbReference>
<keyword evidence="1" id="KW-0677">Repeat</keyword>
<proteinExistence type="predicted"/>
<dbReference type="SMART" id="SM00028">
    <property type="entry name" value="TPR"/>
    <property type="match status" value="3"/>
</dbReference>
<feature type="signal peptide" evidence="3">
    <location>
        <begin position="1"/>
        <end position="22"/>
    </location>
</feature>
<dbReference type="PANTHER" id="PTHR45641">
    <property type="entry name" value="TETRATRICOPEPTIDE REPEAT PROTEIN (AFU_ORTHOLOGUE AFUA_6G03870)"/>
    <property type="match status" value="1"/>
</dbReference>
<evidence type="ECO:0000256" key="1">
    <source>
        <dbReference type="ARBA" id="ARBA00022737"/>
    </source>
</evidence>
<dbReference type="Gene3D" id="1.25.40.10">
    <property type="entry name" value="Tetratricopeptide repeat domain"/>
    <property type="match status" value="1"/>
</dbReference>
<gene>
    <name evidence="4" type="ORF">KI809_14105</name>
</gene>
<keyword evidence="2" id="KW-0802">TPR repeat</keyword>
<keyword evidence="3" id="KW-0732">Signal</keyword>
<name>A0AAW4LC46_9BACT</name>
<dbReference type="PANTHER" id="PTHR45641:SF19">
    <property type="entry name" value="NEPHROCYSTIN-3"/>
    <property type="match status" value="1"/>
</dbReference>
<evidence type="ECO:0000313" key="4">
    <source>
        <dbReference type="EMBL" id="MBT0665437.1"/>
    </source>
</evidence>
<evidence type="ECO:0000313" key="5">
    <source>
        <dbReference type="Proteomes" id="UP000811899"/>
    </source>
</evidence>
<dbReference type="Proteomes" id="UP000811899">
    <property type="component" value="Unassembled WGS sequence"/>
</dbReference>
<keyword evidence="5" id="KW-1185">Reference proteome</keyword>
<feature type="chain" id="PRO_5043453357" evidence="3">
    <location>
        <begin position="23"/>
        <end position="263"/>
    </location>
</feature>
<protein>
    <submittedName>
        <fullName evidence="4">Tetratricopeptide repeat protein</fullName>
    </submittedName>
</protein>
<dbReference type="SUPFAM" id="SSF48452">
    <property type="entry name" value="TPR-like"/>
    <property type="match status" value="1"/>
</dbReference>
<accession>A0AAW4LC46</accession>
<organism evidence="4 5">
    <name type="scientific">Geoanaerobacter pelophilus</name>
    <dbReference type="NCBI Taxonomy" id="60036"/>
    <lineage>
        <taxon>Bacteria</taxon>
        <taxon>Pseudomonadati</taxon>
        <taxon>Thermodesulfobacteriota</taxon>
        <taxon>Desulfuromonadia</taxon>
        <taxon>Geobacterales</taxon>
        <taxon>Geobacteraceae</taxon>
        <taxon>Geoanaerobacter</taxon>
    </lineage>
</organism>
<reference evidence="4 5" key="1">
    <citation type="submission" date="2021-05" db="EMBL/GenBank/DDBJ databases">
        <title>The draft genome of Geobacter pelophilus DSM 12255.</title>
        <authorList>
            <person name="Xu Z."/>
            <person name="Masuda Y."/>
            <person name="Itoh H."/>
            <person name="Senoo K."/>
        </authorList>
    </citation>
    <scope>NUCLEOTIDE SEQUENCE [LARGE SCALE GENOMIC DNA]</scope>
    <source>
        <strain evidence="4 5">DSM 12255</strain>
    </source>
</reference>
<dbReference type="AlphaFoldDB" id="A0AAW4LC46"/>
<dbReference type="EMBL" id="JAHCVJ010000005">
    <property type="protein sequence ID" value="MBT0665437.1"/>
    <property type="molecule type" value="Genomic_DNA"/>
</dbReference>